<dbReference type="Proteomes" id="UP001521150">
    <property type="component" value="Unassembled WGS sequence"/>
</dbReference>
<dbReference type="Gene3D" id="3.90.245.10">
    <property type="entry name" value="Ribonucleoside hydrolase-like"/>
    <property type="match status" value="1"/>
</dbReference>
<dbReference type="PANTHER" id="PTHR12304">
    <property type="entry name" value="INOSINE-URIDINE PREFERRING NUCLEOSIDE HYDROLASE"/>
    <property type="match status" value="1"/>
</dbReference>
<sequence length="288" mass="29632">MRLVIDTDIGSDIDDELALATVLGAGVDLLGCTTVYGDTTLRARIVKSLAAVAGHSVTAIPGLGTPLFGAPVWLAGHEGNLYPALDSVEVPDGDFRELLATPGAEVLAVGPLTNIAAVPEARSLTIMGGSWFTPGKPEHNFASDAAAASAVFASGAAIRVVGLDVTLQVTLDDPAVSRIAASGPVGALLATGIRQWLRVFNEDLNTPHDAVTAMVLLAPELFTFTPPGRVTISPTGASEFMPDPSGTVRIATGVDIPAVTSRIIENICRLGPVLEDGAEPRQDLGELA</sequence>
<protein>
    <submittedName>
        <fullName evidence="4">Nucleoside hydrolase</fullName>
    </submittedName>
</protein>
<dbReference type="GO" id="GO:0016787">
    <property type="term" value="F:hydrolase activity"/>
    <property type="evidence" value="ECO:0007669"/>
    <property type="project" value="UniProtKB-KW"/>
</dbReference>
<evidence type="ECO:0000259" key="3">
    <source>
        <dbReference type="Pfam" id="PF01156"/>
    </source>
</evidence>
<dbReference type="InterPro" id="IPR036452">
    <property type="entry name" value="Ribo_hydro-like"/>
</dbReference>
<dbReference type="PANTHER" id="PTHR12304:SF4">
    <property type="entry name" value="URIDINE NUCLEOSIDASE"/>
    <property type="match status" value="1"/>
</dbReference>
<dbReference type="SUPFAM" id="SSF53590">
    <property type="entry name" value="Nucleoside hydrolase"/>
    <property type="match status" value="1"/>
</dbReference>
<gene>
    <name evidence="4" type="ORF">LWC34_36540</name>
</gene>
<accession>A0ABS8ZKF6</accession>
<evidence type="ECO:0000313" key="5">
    <source>
        <dbReference type="Proteomes" id="UP001521150"/>
    </source>
</evidence>
<name>A0ABS8ZKF6_9PSEU</name>
<keyword evidence="5" id="KW-1185">Reference proteome</keyword>
<proteinExistence type="predicted"/>
<feature type="domain" description="Inosine/uridine-preferring nucleoside hydrolase" evidence="3">
    <location>
        <begin position="3"/>
        <end position="258"/>
    </location>
</feature>
<keyword evidence="1 4" id="KW-0378">Hydrolase</keyword>
<dbReference type="Pfam" id="PF01156">
    <property type="entry name" value="IU_nuc_hydro"/>
    <property type="match status" value="1"/>
</dbReference>
<reference evidence="4 5" key="1">
    <citation type="submission" date="2021-12" db="EMBL/GenBank/DDBJ databases">
        <title>Genome sequence of Kibdelosporangium philippinense ATCC 49844.</title>
        <authorList>
            <person name="Fedorov E.A."/>
            <person name="Omeragic M."/>
            <person name="Shalygina K.F."/>
            <person name="Maclea K.S."/>
        </authorList>
    </citation>
    <scope>NUCLEOTIDE SEQUENCE [LARGE SCALE GENOMIC DNA]</scope>
    <source>
        <strain evidence="4 5">ATCC 49844</strain>
    </source>
</reference>
<dbReference type="EMBL" id="JAJVCN010000003">
    <property type="protein sequence ID" value="MCE7008284.1"/>
    <property type="molecule type" value="Genomic_DNA"/>
</dbReference>
<organism evidence="4 5">
    <name type="scientific">Kibdelosporangium philippinense</name>
    <dbReference type="NCBI Taxonomy" id="211113"/>
    <lineage>
        <taxon>Bacteria</taxon>
        <taxon>Bacillati</taxon>
        <taxon>Actinomycetota</taxon>
        <taxon>Actinomycetes</taxon>
        <taxon>Pseudonocardiales</taxon>
        <taxon>Pseudonocardiaceae</taxon>
        <taxon>Kibdelosporangium</taxon>
    </lineage>
</organism>
<dbReference type="RefSeq" id="WP_233729801.1">
    <property type="nucleotide sequence ID" value="NZ_JAJVCN010000003.1"/>
</dbReference>
<dbReference type="InterPro" id="IPR001910">
    <property type="entry name" value="Inosine/uridine_hydrolase_dom"/>
</dbReference>
<evidence type="ECO:0000313" key="4">
    <source>
        <dbReference type="EMBL" id="MCE7008284.1"/>
    </source>
</evidence>
<dbReference type="InterPro" id="IPR023186">
    <property type="entry name" value="IUNH"/>
</dbReference>
<keyword evidence="2" id="KW-0326">Glycosidase</keyword>
<comment type="caution">
    <text evidence="4">The sequence shown here is derived from an EMBL/GenBank/DDBJ whole genome shotgun (WGS) entry which is preliminary data.</text>
</comment>
<evidence type="ECO:0000256" key="1">
    <source>
        <dbReference type="ARBA" id="ARBA00022801"/>
    </source>
</evidence>
<evidence type="ECO:0000256" key="2">
    <source>
        <dbReference type="ARBA" id="ARBA00023295"/>
    </source>
</evidence>